<dbReference type="GO" id="GO:0020037">
    <property type="term" value="F:heme binding"/>
    <property type="evidence" value="ECO:0007669"/>
    <property type="project" value="TreeGrafter"/>
</dbReference>
<gene>
    <name evidence="3" type="ORF">E6H05_01695</name>
</gene>
<evidence type="ECO:0000259" key="2">
    <source>
        <dbReference type="Pfam" id="PF00174"/>
    </source>
</evidence>
<dbReference type="Proteomes" id="UP000318834">
    <property type="component" value="Unassembled WGS sequence"/>
</dbReference>
<keyword evidence="1" id="KW-0472">Membrane</keyword>
<feature type="domain" description="Oxidoreductase molybdopterin-binding" evidence="2">
    <location>
        <begin position="243"/>
        <end position="391"/>
    </location>
</feature>
<evidence type="ECO:0000313" key="3">
    <source>
        <dbReference type="EMBL" id="TMI76950.1"/>
    </source>
</evidence>
<dbReference type="GO" id="GO:0008482">
    <property type="term" value="F:sulfite oxidase activity"/>
    <property type="evidence" value="ECO:0007669"/>
    <property type="project" value="TreeGrafter"/>
</dbReference>
<evidence type="ECO:0000313" key="4">
    <source>
        <dbReference type="Proteomes" id="UP000318834"/>
    </source>
</evidence>
<accession>A0A537J062</accession>
<dbReference type="EMBL" id="VBAP01000008">
    <property type="protein sequence ID" value="TMI76950.1"/>
    <property type="molecule type" value="Genomic_DNA"/>
</dbReference>
<dbReference type="InterPro" id="IPR014756">
    <property type="entry name" value="Ig_E-set"/>
</dbReference>
<organism evidence="3 4">
    <name type="scientific">Candidatus Segetimicrobium genomatis</name>
    <dbReference type="NCBI Taxonomy" id="2569760"/>
    <lineage>
        <taxon>Bacteria</taxon>
        <taxon>Bacillati</taxon>
        <taxon>Candidatus Sysuimicrobiota</taxon>
        <taxon>Candidatus Sysuimicrobiia</taxon>
        <taxon>Candidatus Sysuimicrobiales</taxon>
        <taxon>Candidatus Segetimicrobiaceae</taxon>
        <taxon>Candidatus Segetimicrobium</taxon>
    </lineage>
</organism>
<feature type="transmembrane region" description="Helical" evidence="1">
    <location>
        <begin position="179"/>
        <end position="200"/>
    </location>
</feature>
<dbReference type="Pfam" id="PF00174">
    <property type="entry name" value="Oxidored_molyb"/>
    <property type="match status" value="1"/>
</dbReference>
<sequence>MTMSSTRSGFWAGLAAGLLVAIAMYFGWFTHHIPVVALALWERQMRLIPLQVFSFLIVRLKFAAKPAAFWGMLAGLVVLLGLIGAGVARWAGWKPGRLLVGAWVVVTGLLAVLAFGPASRYLAERLAAEGMAANPYTVPLALAAYGVLFAGFYTVLMVALSRRPAAGAPPSGGVTRRELLSRAVTVLIASAAGGAAAQWLQIALRRATVAAQSLFARVQGLPAEITPNDRFYVVSKNPPGFDPVVEVAKWSLDIGGLVSKPVRFSFEDLRAMPAIEQVQTLECISNEVGGDLISNAKWKGVQLRDVLMRAGGPAATAVKVAFRCADGYSEAIPVADAMHPTTLLAYEMNGEPLPAKHGFPVRLLVPGLFGMKNPKWITKIEVVNYDFRGYWEASGWSDEAVVKTMSEFTVAPRSGTVGEIGLGGAAYGGDRGIKAVEYSTDGGGTWRPAEVKPPLGPFTWVLWAALWTPTAPGEYTLKVRARDGLGVVQTAREVPTLPDGASGYHTVRIRVRK</sequence>
<dbReference type="Gene3D" id="3.90.420.10">
    <property type="entry name" value="Oxidoreductase, molybdopterin-binding domain"/>
    <property type="match status" value="1"/>
</dbReference>
<protein>
    <submittedName>
        <fullName evidence="3">Molybdopterin-binding oxidoreductase</fullName>
    </submittedName>
</protein>
<dbReference type="GO" id="GO:0006790">
    <property type="term" value="P:sulfur compound metabolic process"/>
    <property type="evidence" value="ECO:0007669"/>
    <property type="project" value="TreeGrafter"/>
</dbReference>
<keyword evidence="1" id="KW-1133">Transmembrane helix</keyword>
<dbReference type="InterPro" id="IPR000572">
    <property type="entry name" value="OxRdtase_Mopterin-bd_dom"/>
</dbReference>
<dbReference type="SUPFAM" id="SSF56524">
    <property type="entry name" value="Oxidoreductase molybdopterin-binding domain"/>
    <property type="match status" value="1"/>
</dbReference>
<dbReference type="PRINTS" id="PR00407">
    <property type="entry name" value="EUMOPTERIN"/>
</dbReference>
<comment type="caution">
    <text evidence="3">The sequence shown here is derived from an EMBL/GenBank/DDBJ whole genome shotgun (WGS) entry which is preliminary data.</text>
</comment>
<dbReference type="PANTHER" id="PTHR19372:SF7">
    <property type="entry name" value="SULFITE OXIDASE, MITOCHONDRIAL"/>
    <property type="match status" value="1"/>
</dbReference>
<name>A0A537J062_9BACT</name>
<dbReference type="PANTHER" id="PTHR19372">
    <property type="entry name" value="SULFITE REDUCTASE"/>
    <property type="match status" value="1"/>
</dbReference>
<dbReference type="InterPro" id="IPR036374">
    <property type="entry name" value="OxRdtase_Mopterin-bd_sf"/>
</dbReference>
<dbReference type="GO" id="GO:0043546">
    <property type="term" value="F:molybdopterin cofactor binding"/>
    <property type="evidence" value="ECO:0007669"/>
    <property type="project" value="TreeGrafter"/>
</dbReference>
<keyword evidence="1" id="KW-0812">Transmembrane</keyword>
<proteinExistence type="predicted"/>
<dbReference type="InterPro" id="IPR008335">
    <property type="entry name" value="Mopterin_OxRdtase_euk"/>
</dbReference>
<evidence type="ECO:0000256" key="1">
    <source>
        <dbReference type="SAM" id="Phobius"/>
    </source>
</evidence>
<feature type="transmembrane region" description="Helical" evidence="1">
    <location>
        <begin position="12"/>
        <end position="40"/>
    </location>
</feature>
<dbReference type="SUPFAM" id="SSF81296">
    <property type="entry name" value="E set domains"/>
    <property type="match status" value="1"/>
</dbReference>
<feature type="transmembrane region" description="Helical" evidence="1">
    <location>
        <begin position="70"/>
        <end position="91"/>
    </location>
</feature>
<dbReference type="AlphaFoldDB" id="A0A537J062"/>
<dbReference type="Gene3D" id="2.60.40.650">
    <property type="match status" value="1"/>
</dbReference>
<reference evidence="3 4" key="1">
    <citation type="journal article" date="2019" name="Nat. Microbiol.">
        <title>Mediterranean grassland soil C-N compound turnover is dependent on rainfall and depth, and is mediated by genomically divergent microorganisms.</title>
        <authorList>
            <person name="Diamond S."/>
            <person name="Andeer P.F."/>
            <person name="Li Z."/>
            <person name="Crits-Christoph A."/>
            <person name="Burstein D."/>
            <person name="Anantharaman K."/>
            <person name="Lane K.R."/>
            <person name="Thomas B.C."/>
            <person name="Pan C."/>
            <person name="Northen T.R."/>
            <person name="Banfield J.F."/>
        </authorList>
    </citation>
    <scope>NUCLEOTIDE SEQUENCE [LARGE SCALE GENOMIC DNA]</scope>
    <source>
        <strain evidence="3">NP_8</strain>
    </source>
</reference>
<feature type="transmembrane region" description="Helical" evidence="1">
    <location>
        <begin position="136"/>
        <end position="159"/>
    </location>
</feature>
<feature type="transmembrane region" description="Helical" evidence="1">
    <location>
        <begin position="98"/>
        <end position="116"/>
    </location>
</feature>